<feature type="transmembrane region" description="Helical" evidence="1">
    <location>
        <begin position="72"/>
        <end position="90"/>
    </location>
</feature>
<accession>A0ABU5S4Q0</accession>
<name>A0ABU5S4Q0_9BACT</name>
<keyword evidence="1" id="KW-0812">Transmembrane</keyword>
<comment type="caution">
    <text evidence="3">The sequence shown here is derived from an EMBL/GenBank/DDBJ whole genome shotgun (WGS) entry which is preliminary data.</text>
</comment>
<dbReference type="RefSeq" id="WP_323328890.1">
    <property type="nucleotide sequence ID" value="NZ_JAYGIL010000011.1"/>
</dbReference>
<evidence type="ECO:0000256" key="1">
    <source>
        <dbReference type="SAM" id="Phobius"/>
    </source>
</evidence>
<reference evidence="3 4" key="1">
    <citation type="submission" date="2023-12" db="EMBL/GenBank/DDBJ databases">
        <title>Novel species of the genus Arcicella isolated from rivers.</title>
        <authorList>
            <person name="Lu H."/>
        </authorList>
    </citation>
    <scope>NUCLEOTIDE SEQUENCE [LARGE SCALE GENOMIC DNA]</scope>
    <source>
        <strain evidence="3 4">DC2W</strain>
    </source>
</reference>
<keyword evidence="1" id="KW-0472">Membrane</keyword>
<evidence type="ECO:0000313" key="3">
    <source>
        <dbReference type="EMBL" id="MEA5403410.1"/>
    </source>
</evidence>
<evidence type="ECO:0000313" key="4">
    <source>
        <dbReference type="Proteomes" id="UP001303899"/>
    </source>
</evidence>
<evidence type="ECO:0000256" key="2">
    <source>
        <dbReference type="SAM" id="SignalP"/>
    </source>
</evidence>
<protein>
    <submittedName>
        <fullName evidence="3">Uncharacterized protein</fullName>
    </submittedName>
</protein>
<feature type="chain" id="PRO_5046944888" evidence="2">
    <location>
        <begin position="21"/>
        <end position="209"/>
    </location>
</feature>
<feature type="transmembrane region" description="Helical" evidence="1">
    <location>
        <begin position="145"/>
        <end position="169"/>
    </location>
</feature>
<keyword evidence="2" id="KW-0732">Signal</keyword>
<keyword evidence="1" id="KW-1133">Transmembrane helix</keyword>
<dbReference type="EMBL" id="JAYGIL010000011">
    <property type="protein sequence ID" value="MEA5403410.1"/>
    <property type="molecule type" value="Genomic_DNA"/>
</dbReference>
<proteinExistence type="predicted"/>
<feature type="transmembrane region" description="Helical" evidence="1">
    <location>
        <begin position="181"/>
        <end position="198"/>
    </location>
</feature>
<organism evidence="3 4">
    <name type="scientific">Arcicella gelida</name>
    <dbReference type="NCBI Taxonomy" id="2984195"/>
    <lineage>
        <taxon>Bacteria</taxon>
        <taxon>Pseudomonadati</taxon>
        <taxon>Bacteroidota</taxon>
        <taxon>Cytophagia</taxon>
        <taxon>Cytophagales</taxon>
        <taxon>Flectobacillaceae</taxon>
        <taxon>Arcicella</taxon>
    </lineage>
</organism>
<gene>
    <name evidence="3" type="ORF">VB776_10815</name>
</gene>
<sequence length="209" mass="22922">MKKILILCPIILLLSFSSFGATIKSDFSQAKPDTGLVNSVIKLQKELSLIGNKVKDIAKKIESPTEITIEEWLIIMLPAILFLLLFFYFMSWLKKENFKLSDALSADESVSKSISSETKQDPTDLQKPITTITETPNYARSSSRVIAFLTGITAIVIAISIVTIYNYAQISGHTTLIDLDGIWKIIAGLGIGVVPYVAKTIKGTTPPTP</sequence>
<feature type="signal peptide" evidence="2">
    <location>
        <begin position="1"/>
        <end position="20"/>
    </location>
</feature>
<dbReference type="Proteomes" id="UP001303899">
    <property type="component" value="Unassembled WGS sequence"/>
</dbReference>
<keyword evidence="4" id="KW-1185">Reference proteome</keyword>